<protein>
    <submittedName>
        <fullName evidence="1">Uncharacterized protein</fullName>
    </submittedName>
</protein>
<proteinExistence type="predicted"/>
<reference evidence="1 2" key="1">
    <citation type="submission" date="2018-05" db="EMBL/GenBank/DDBJ databases">
        <title>Micromonosporas from Atacama Desert.</title>
        <authorList>
            <person name="Carro L."/>
            <person name="Golinska P."/>
            <person name="Klenk H.-P."/>
            <person name="Goodfellow M."/>
        </authorList>
    </citation>
    <scope>NUCLEOTIDE SEQUENCE [LARGE SCALE GENOMIC DNA]</scope>
    <source>
        <strain evidence="1 2">4G51</strain>
    </source>
</reference>
<name>A0A317DLF9_9ACTN</name>
<gene>
    <name evidence="1" type="ORF">DKT69_10370</name>
</gene>
<evidence type="ECO:0000313" key="1">
    <source>
        <dbReference type="EMBL" id="PWR15491.1"/>
    </source>
</evidence>
<evidence type="ECO:0000313" key="2">
    <source>
        <dbReference type="Proteomes" id="UP000246050"/>
    </source>
</evidence>
<dbReference type="EMBL" id="QGKS01000181">
    <property type="protein sequence ID" value="PWR15491.1"/>
    <property type="molecule type" value="Genomic_DNA"/>
</dbReference>
<organism evidence="1 2">
    <name type="scientific">Micromonospora sicca</name>
    <dbReference type="NCBI Taxonomy" id="2202420"/>
    <lineage>
        <taxon>Bacteria</taxon>
        <taxon>Bacillati</taxon>
        <taxon>Actinomycetota</taxon>
        <taxon>Actinomycetes</taxon>
        <taxon>Micromonosporales</taxon>
        <taxon>Micromonosporaceae</taxon>
        <taxon>Micromonospora</taxon>
    </lineage>
</organism>
<accession>A0A317DLF9</accession>
<dbReference type="Proteomes" id="UP000246050">
    <property type="component" value="Unassembled WGS sequence"/>
</dbReference>
<sequence length="73" mass="7945">MRLSDARHRDLAALTTPDRLLTRNDGQSETVLCLLHSYPFPLDVIGQQRVVQFGVADLHSAAGAVDEDVEDGA</sequence>
<dbReference type="AlphaFoldDB" id="A0A317DLF9"/>
<comment type="caution">
    <text evidence="1">The sequence shown here is derived from an EMBL/GenBank/DDBJ whole genome shotgun (WGS) entry which is preliminary data.</text>
</comment>